<dbReference type="Pfam" id="PF00903">
    <property type="entry name" value="Glyoxalase"/>
    <property type="match status" value="1"/>
</dbReference>
<dbReference type="RefSeq" id="WP_344467606.1">
    <property type="nucleotide sequence ID" value="NZ_BAAANT010000028.1"/>
</dbReference>
<feature type="domain" description="VOC" evidence="2">
    <location>
        <begin position="209"/>
        <end position="329"/>
    </location>
</feature>
<organism evidence="3 4">
    <name type="scientific">Kitasatospora kazusensis</name>
    <dbReference type="NCBI Taxonomy" id="407974"/>
    <lineage>
        <taxon>Bacteria</taxon>
        <taxon>Bacillati</taxon>
        <taxon>Actinomycetota</taxon>
        <taxon>Actinomycetes</taxon>
        <taxon>Kitasatosporales</taxon>
        <taxon>Streptomycetaceae</taxon>
        <taxon>Kitasatospora</taxon>
    </lineage>
</organism>
<name>A0ABN2ZZM5_9ACTN</name>
<dbReference type="Proteomes" id="UP001422759">
    <property type="component" value="Unassembled WGS sequence"/>
</dbReference>
<gene>
    <name evidence="3" type="ORF">GCM10009760_43840</name>
</gene>
<dbReference type="Pfam" id="PF20680">
    <property type="entry name" value="DUF6817"/>
    <property type="match status" value="1"/>
</dbReference>
<evidence type="ECO:0000256" key="1">
    <source>
        <dbReference type="SAM" id="MobiDB-lite"/>
    </source>
</evidence>
<dbReference type="SUPFAM" id="SSF54593">
    <property type="entry name" value="Glyoxalase/Bleomycin resistance protein/Dihydroxybiphenyl dioxygenase"/>
    <property type="match status" value="1"/>
</dbReference>
<evidence type="ECO:0000313" key="3">
    <source>
        <dbReference type="EMBL" id="GAA2150018.1"/>
    </source>
</evidence>
<dbReference type="Gene3D" id="3.10.180.10">
    <property type="entry name" value="2,3-Dihydroxybiphenyl 1,2-Dioxygenase, domain 1"/>
    <property type="match status" value="1"/>
</dbReference>
<dbReference type="CDD" id="cd07253">
    <property type="entry name" value="GLOD5"/>
    <property type="match status" value="1"/>
</dbReference>
<dbReference type="InterPro" id="IPR050383">
    <property type="entry name" value="GlyoxalaseI/FosfomycinResist"/>
</dbReference>
<dbReference type="PANTHER" id="PTHR21366">
    <property type="entry name" value="GLYOXALASE FAMILY PROTEIN"/>
    <property type="match status" value="1"/>
</dbReference>
<dbReference type="InterPro" id="IPR004360">
    <property type="entry name" value="Glyas_Fos-R_dOase_dom"/>
</dbReference>
<dbReference type="InterPro" id="IPR037523">
    <property type="entry name" value="VOC_core"/>
</dbReference>
<protein>
    <recommendedName>
        <fullName evidence="2">VOC domain-containing protein</fullName>
    </recommendedName>
</protein>
<keyword evidence="4" id="KW-1185">Reference proteome</keyword>
<dbReference type="InterPro" id="IPR049202">
    <property type="entry name" value="DUF6817"/>
</dbReference>
<evidence type="ECO:0000313" key="4">
    <source>
        <dbReference type="Proteomes" id="UP001422759"/>
    </source>
</evidence>
<evidence type="ECO:0000259" key="2">
    <source>
        <dbReference type="PROSITE" id="PS51819"/>
    </source>
</evidence>
<feature type="region of interest" description="Disordered" evidence="1">
    <location>
        <begin position="1"/>
        <end position="20"/>
    </location>
</feature>
<reference evidence="3 4" key="1">
    <citation type="journal article" date="2019" name="Int. J. Syst. Evol. Microbiol.">
        <title>The Global Catalogue of Microorganisms (GCM) 10K type strain sequencing project: providing services to taxonomists for standard genome sequencing and annotation.</title>
        <authorList>
            <consortium name="The Broad Institute Genomics Platform"/>
            <consortium name="The Broad Institute Genome Sequencing Center for Infectious Disease"/>
            <person name="Wu L."/>
            <person name="Ma J."/>
        </authorList>
    </citation>
    <scope>NUCLEOTIDE SEQUENCE [LARGE SCALE GENOMIC DNA]</scope>
    <source>
        <strain evidence="3 4">JCM 14560</strain>
    </source>
</reference>
<dbReference type="EMBL" id="BAAANT010000028">
    <property type="protein sequence ID" value="GAA2150018.1"/>
    <property type="molecule type" value="Genomic_DNA"/>
</dbReference>
<sequence>MRRIDPSDDNPEGGPSRAATWPTVEEFLRARGAGEMPHPGGTLLEHLIRVARLLGEWGSDPDVQAAGLCHAAYGTDGFDQALADPTERALLAELIGERAEALVHLYASCDRSAVYPRLENGRPVVFHDRFTGREYTPPEQDLRAFLDITAANELDVLAHNADLADRYGPALHRLFTRSRDLLSAATWEACVQQLSRYAPDAGPGIRITGLDHLVLTVADIEQTVDFYERVLGMRPLTFGEGRRALAFGTSKINLHQVGRELLPHATHPTPGSADLCLVTDTPQEHVLAHLSACGVPVEEGPVPRTGAQGAITSTYLRDPDGNLIEISTYN</sequence>
<accession>A0ABN2ZZM5</accession>
<dbReference type="PANTHER" id="PTHR21366:SF14">
    <property type="entry name" value="GLYOXALASE DOMAIN-CONTAINING PROTEIN 5"/>
    <property type="match status" value="1"/>
</dbReference>
<dbReference type="PROSITE" id="PS51819">
    <property type="entry name" value="VOC"/>
    <property type="match status" value="1"/>
</dbReference>
<proteinExistence type="predicted"/>
<dbReference type="InterPro" id="IPR029068">
    <property type="entry name" value="Glyas_Bleomycin-R_OHBP_Dase"/>
</dbReference>
<comment type="caution">
    <text evidence="3">The sequence shown here is derived from an EMBL/GenBank/DDBJ whole genome shotgun (WGS) entry which is preliminary data.</text>
</comment>